<dbReference type="AlphaFoldDB" id="A0A316U1E1"/>
<proteinExistence type="predicted"/>
<dbReference type="PANTHER" id="PTHR10562">
    <property type="entry name" value="SMALL UBIQUITIN-RELATED MODIFIER"/>
    <property type="match status" value="1"/>
</dbReference>
<dbReference type="SUPFAM" id="SSF54236">
    <property type="entry name" value="Ubiquitin-like"/>
    <property type="match status" value="1"/>
</dbReference>
<gene>
    <name evidence="2" type="ORF">BCV69DRAFT_285280</name>
</gene>
<name>A0A316U1E1_9BASI</name>
<dbReference type="InterPro" id="IPR000626">
    <property type="entry name" value="Ubiquitin-like_dom"/>
</dbReference>
<evidence type="ECO:0000313" key="2">
    <source>
        <dbReference type="EMBL" id="PWN18311.1"/>
    </source>
</evidence>
<dbReference type="FunFam" id="3.10.20.90:FF:000202">
    <property type="entry name" value="Small ubiquitin-related modifier I"/>
    <property type="match status" value="1"/>
</dbReference>
<dbReference type="STRING" id="1684307.A0A316U1E1"/>
<dbReference type="EMBL" id="KZ819337">
    <property type="protein sequence ID" value="PWN18311.1"/>
    <property type="molecule type" value="Genomic_DNA"/>
</dbReference>
<dbReference type="OrthoDB" id="442921at2759"/>
<reference evidence="2 3" key="1">
    <citation type="journal article" date="2018" name="Mol. Biol. Evol.">
        <title>Broad Genomic Sampling Reveals a Smut Pathogenic Ancestry of the Fungal Clade Ustilaginomycotina.</title>
        <authorList>
            <person name="Kijpornyongpan T."/>
            <person name="Mondo S.J."/>
            <person name="Barry K."/>
            <person name="Sandor L."/>
            <person name="Lee J."/>
            <person name="Lipzen A."/>
            <person name="Pangilinan J."/>
            <person name="LaButti K."/>
            <person name="Hainaut M."/>
            <person name="Henrissat B."/>
            <person name="Grigoriev I.V."/>
            <person name="Spatafora J.W."/>
            <person name="Aime M.C."/>
        </authorList>
    </citation>
    <scope>NUCLEOTIDE SEQUENCE [LARGE SCALE GENOMIC DNA]</scope>
    <source>
        <strain evidence="2 3">MCA 4718</strain>
    </source>
</reference>
<evidence type="ECO:0000259" key="1">
    <source>
        <dbReference type="PROSITE" id="PS50053"/>
    </source>
</evidence>
<evidence type="ECO:0000313" key="3">
    <source>
        <dbReference type="Proteomes" id="UP000245942"/>
    </source>
</evidence>
<dbReference type="PROSITE" id="PS50053">
    <property type="entry name" value="UBIQUITIN_2"/>
    <property type="match status" value="1"/>
</dbReference>
<dbReference type="RefSeq" id="XP_025345471.1">
    <property type="nucleotide sequence ID" value="XM_025493335.1"/>
</dbReference>
<protein>
    <submittedName>
        <fullName evidence="2">Ubiquitin-like protein</fullName>
    </submittedName>
</protein>
<dbReference type="Pfam" id="PF11976">
    <property type="entry name" value="Rad60-SLD"/>
    <property type="match status" value="1"/>
</dbReference>
<dbReference type="Proteomes" id="UP000245942">
    <property type="component" value="Unassembled WGS sequence"/>
</dbReference>
<dbReference type="SMART" id="SM00213">
    <property type="entry name" value="UBQ"/>
    <property type="match status" value="1"/>
</dbReference>
<organism evidence="2 3">
    <name type="scientific">Pseudomicrostroma glucosiphilum</name>
    <dbReference type="NCBI Taxonomy" id="1684307"/>
    <lineage>
        <taxon>Eukaryota</taxon>
        <taxon>Fungi</taxon>
        <taxon>Dikarya</taxon>
        <taxon>Basidiomycota</taxon>
        <taxon>Ustilaginomycotina</taxon>
        <taxon>Exobasidiomycetes</taxon>
        <taxon>Microstromatales</taxon>
        <taxon>Microstromatales incertae sedis</taxon>
        <taxon>Pseudomicrostroma</taxon>
    </lineage>
</organism>
<dbReference type="InterPro" id="IPR029071">
    <property type="entry name" value="Ubiquitin-like_domsf"/>
</dbReference>
<dbReference type="GeneID" id="37015069"/>
<dbReference type="Gene3D" id="3.10.20.90">
    <property type="entry name" value="Phosphatidylinositol 3-kinase Catalytic Subunit, Chain A, domain 1"/>
    <property type="match status" value="1"/>
</dbReference>
<feature type="domain" description="Ubiquitin-like" evidence="1">
    <location>
        <begin position="16"/>
        <end position="91"/>
    </location>
</feature>
<dbReference type="InterPro" id="IPR022617">
    <property type="entry name" value="Rad60/SUMO-like_dom"/>
</dbReference>
<keyword evidence="3" id="KW-1185">Reference proteome</keyword>
<sequence length="93" mass="10365">MSDAEEQVPKAEPEQLNIKVKDADGNEVFFKVKKHTKLSKLQRAYAERMGKPATSIRFLFDGTRINDDDTADTMGMEDGDEIDAMVEQLGGSL</sequence>
<accession>A0A316U1E1</accession>
<dbReference type="CDD" id="cd16116">
    <property type="entry name" value="Ubl_Smt3_like"/>
    <property type="match status" value="1"/>
</dbReference>